<dbReference type="RefSeq" id="WP_068280455.1">
    <property type="nucleotide sequence ID" value="NZ_CP014873.1"/>
</dbReference>
<sequence length="118" mass="13734">MTSQTLSLQTGISKSKLKFYQNSALIPDSKLFTQRQIIDFVKFINEMYAVGVNLDKLRRYAELQNEKQRLIAAQTTLLKQTLVQLDEKRNDLKLELAHVNYLQENQSLAECELRQLES</sequence>
<dbReference type="Gene3D" id="1.10.1660.10">
    <property type="match status" value="1"/>
</dbReference>
<dbReference type="GeneID" id="42982549"/>
<dbReference type="Proteomes" id="UP000078582">
    <property type="component" value="Chromosome"/>
</dbReference>
<dbReference type="OrthoDB" id="9811174at2"/>
<organism evidence="1 2">
    <name type="scientific">Loigolactobacillus backii</name>
    <dbReference type="NCBI Taxonomy" id="375175"/>
    <lineage>
        <taxon>Bacteria</taxon>
        <taxon>Bacillati</taxon>
        <taxon>Bacillota</taxon>
        <taxon>Bacilli</taxon>
        <taxon>Lactobacillales</taxon>
        <taxon>Lactobacillaceae</taxon>
        <taxon>Loigolactobacillus</taxon>
    </lineage>
</organism>
<evidence type="ECO:0000313" key="2">
    <source>
        <dbReference type="Proteomes" id="UP000078582"/>
    </source>
</evidence>
<proteinExistence type="predicted"/>
<protein>
    <submittedName>
        <fullName evidence="1">Uncharacterized protein</fullName>
    </submittedName>
</protein>
<dbReference type="SUPFAM" id="SSF46955">
    <property type="entry name" value="Putative DNA-binding domain"/>
    <property type="match status" value="1"/>
</dbReference>
<accession>A0A192H448</accession>
<dbReference type="STRING" id="375175.AYR53_09805"/>
<reference evidence="1 2" key="1">
    <citation type="submission" date="2016-03" db="EMBL/GenBank/DDBJ databases">
        <title>Pediococcus and Lactobacillus from brewery environment - whole genome sequencing and assembly.</title>
        <authorList>
            <person name="Behr J."/>
            <person name="Geissler A.J."/>
            <person name="Vogel R.F."/>
        </authorList>
    </citation>
    <scope>NUCLEOTIDE SEQUENCE [LARGE SCALE GENOMIC DNA]</scope>
    <source>
        <strain evidence="1 2">TMW 1.1989</strain>
    </source>
</reference>
<dbReference type="AlphaFoldDB" id="A0A192H448"/>
<dbReference type="EMBL" id="CP014873">
    <property type="protein sequence ID" value="ANK63028.1"/>
    <property type="molecule type" value="Genomic_DNA"/>
</dbReference>
<keyword evidence="2" id="KW-1185">Reference proteome</keyword>
<name>A0A192H448_9LACO</name>
<dbReference type="InterPro" id="IPR009061">
    <property type="entry name" value="DNA-bd_dom_put_sf"/>
</dbReference>
<gene>
    <name evidence="1" type="ORF">AYR53_09805</name>
</gene>
<evidence type="ECO:0000313" key="1">
    <source>
        <dbReference type="EMBL" id="ANK63028.1"/>
    </source>
</evidence>